<protein>
    <submittedName>
        <fullName evidence="9">B3 domain-containing transcription factor LEC2</fullName>
    </submittedName>
</protein>
<evidence type="ECO:0000256" key="1">
    <source>
        <dbReference type="ARBA" id="ARBA00004123"/>
    </source>
</evidence>
<keyword evidence="3" id="KW-0238">DNA-binding</keyword>
<dbReference type="PANTHER" id="PTHR31140">
    <property type="entry name" value="B3 DOMAIN-CONTAINING TRANSCRIPTION FACTOR ABI3"/>
    <property type="match status" value="1"/>
</dbReference>
<proteinExistence type="predicted"/>
<dbReference type="GO" id="GO:0003700">
    <property type="term" value="F:DNA-binding transcription factor activity"/>
    <property type="evidence" value="ECO:0007669"/>
    <property type="project" value="InterPro"/>
</dbReference>
<dbReference type="GO" id="GO:0003677">
    <property type="term" value="F:DNA binding"/>
    <property type="evidence" value="ECO:0007669"/>
    <property type="project" value="UniProtKB-KW"/>
</dbReference>
<dbReference type="OrthoDB" id="757982at2759"/>
<dbReference type="Pfam" id="PF02362">
    <property type="entry name" value="B3"/>
    <property type="match status" value="1"/>
</dbReference>
<keyword evidence="5" id="KW-0539">Nucleus</keyword>
<evidence type="ECO:0000256" key="3">
    <source>
        <dbReference type="ARBA" id="ARBA00023125"/>
    </source>
</evidence>
<evidence type="ECO:0000256" key="5">
    <source>
        <dbReference type="ARBA" id="ARBA00023242"/>
    </source>
</evidence>
<dbReference type="RefSeq" id="XP_004505388.1">
    <property type="nucleotide sequence ID" value="XM_004505331.2"/>
</dbReference>
<evidence type="ECO:0000313" key="9">
    <source>
        <dbReference type="RefSeq" id="XP_004505388.1"/>
    </source>
</evidence>
<dbReference type="AlphaFoldDB" id="A0A1S2YIQ7"/>
<keyword evidence="2" id="KW-0805">Transcription regulation</keyword>
<reference evidence="9" key="2">
    <citation type="submission" date="2025-08" db="UniProtKB">
        <authorList>
            <consortium name="RefSeq"/>
        </authorList>
    </citation>
    <scope>IDENTIFICATION</scope>
    <source>
        <tissue evidence="9">Etiolated seedlings</tissue>
    </source>
</reference>
<evidence type="ECO:0000256" key="4">
    <source>
        <dbReference type="ARBA" id="ARBA00023163"/>
    </source>
</evidence>
<dbReference type="InterPro" id="IPR003340">
    <property type="entry name" value="B3_DNA-bd"/>
</dbReference>
<dbReference type="GO" id="GO:0005634">
    <property type="term" value="C:nucleus"/>
    <property type="evidence" value="ECO:0007669"/>
    <property type="project" value="UniProtKB-SubCell"/>
</dbReference>
<keyword evidence="4" id="KW-0804">Transcription</keyword>
<dbReference type="STRING" id="3827.A0A1S2YIQ7"/>
<dbReference type="InterPro" id="IPR015300">
    <property type="entry name" value="DNA-bd_pseudobarrel_sf"/>
</dbReference>
<gene>
    <name evidence="9" type="primary">LOC101497974</name>
</gene>
<dbReference type="PaxDb" id="3827-XP_004505388.1"/>
<dbReference type="PANTHER" id="PTHR31140:SF74">
    <property type="entry name" value="B3 DOMAIN-CONTAINING TRANSCRIPTION FACTOR LEC2"/>
    <property type="match status" value="1"/>
</dbReference>
<dbReference type="PROSITE" id="PS50863">
    <property type="entry name" value="B3"/>
    <property type="match status" value="1"/>
</dbReference>
<evidence type="ECO:0000313" key="8">
    <source>
        <dbReference type="Proteomes" id="UP000087171"/>
    </source>
</evidence>
<dbReference type="SUPFAM" id="SSF101936">
    <property type="entry name" value="DNA-binding pseudobarrel domain"/>
    <property type="match status" value="1"/>
</dbReference>
<keyword evidence="8" id="KW-1185">Reference proteome</keyword>
<evidence type="ECO:0000256" key="6">
    <source>
        <dbReference type="SAM" id="MobiDB-lite"/>
    </source>
</evidence>
<dbReference type="InterPro" id="IPR044800">
    <property type="entry name" value="LEC2-like"/>
</dbReference>
<feature type="region of interest" description="Disordered" evidence="6">
    <location>
        <begin position="1"/>
        <end position="40"/>
    </location>
</feature>
<dbReference type="SMART" id="SM01019">
    <property type="entry name" value="B3"/>
    <property type="match status" value="1"/>
</dbReference>
<organism evidence="8 9">
    <name type="scientific">Cicer arietinum</name>
    <name type="common">Chickpea</name>
    <name type="synonym">Garbanzo</name>
    <dbReference type="NCBI Taxonomy" id="3827"/>
    <lineage>
        <taxon>Eukaryota</taxon>
        <taxon>Viridiplantae</taxon>
        <taxon>Streptophyta</taxon>
        <taxon>Embryophyta</taxon>
        <taxon>Tracheophyta</taxon>
        <taxon>Spermatophyta</taxon>
        <taxon>Magnoliopsida</taxon>
        <taxon>eudicotyledons</taxon>
        <taxon>Gunneridae</taxon>
        <taxon>Pentapetalae</taxon>
        <taxon>rosids</taxon>
        <taxon>fabids</taxon>
        <taxon>Fabales</taxon>
        <taxon>Fabaceae</taxon>
        <taxon>Papilionoideae</taxon>
        <taxon>50 kb inversion clade</taxon>
        <taxon>NPAAA clade</taxon>
        <taxon>Hologalegina</taxon>
        <taxon>IRL clade</taxon>
        <taxon>Cicereae</taxon>
        <taxon>Cicer</taxon>
    </lineage>
</organism>
<evidence type="ECO:0000259" key="7">
    <source>
        <dbReference type="PROSITE" id="PS50863"/>
    </source>
</evidence>
<reference evidence="8" key="1">
    <citation type="journal article" date="2013" name="Nat. Biotechnol.">
        <title>Draft genome sequence of chickpea (Cicer arietinum) provides a resource for trait improvement.</title>
        <authorList>
            <person name="Varshney R.K."/>
            <person name="Song C."/>
            <person name="Saxena R.K."/>
            <person name="Azam S."/>
            <person name="Yu S."/>
            <person name="Sharpe A.G."/>
            <person name="Cannon S."/>
            <person name="Baek J."/>
            <person name="Rosen B.D."/>
            <person name="Tar'an B."/>
            <person name="Millan T."/>
            <person name="Zhang X."/>
            <person name="Ramsay L.D."/>
            <person name="Iwata A."/>
            <person name="Wang Y."/>
            <person name="Nelson W."/>
            <person name="Farmer A.D."/>
            <person name="Gaur P.M."/>
            <person name="Soderlund C."/>
            <person name="Penmetsa R.V."/>
            <person name="Xu C."/>
            <person name="Bharti A.K."/>
            <person name="He W."/>
            <person name="Winter P."/>
            <person name="Zhao S."/>
            <person name="Hane J.K."/>
            <person name="Carrasquilla-Garcia N."/>
            <person name="Condie J.A."/>
            <person name="Upadhyaya H.D."/>
            <person name="Luo M.C."/>
            <person name="Thudi M."/>
            <person name="Gowda C.L."/>
            <person name="Singh N.P."/>
            <person name="Lichtenzveig J."/>
            <person name="Gali K.K."/>
            <person name="Rubio J."/>
            <person name="Nadarajan N."/>
            <person name="Dolezel J."/>
            <person name="Bansal K.C."/>
            <person name="Xu X."/>
            <person name="Edwards D."/>
            <person name="Zhang G."/>
            <person name="Kahl G."/>
            <person name="Gil J."/>
            <person name="Singh K.B."/>
            <person name="Datta S.K."/>
            <person name="Jackson S.A."/>
            <person name="Wang J."/>
            <person name="Cook D.R."/>
        </authorList>
    </citation>
    <scope>NUCLEOTIDE SEQUENCE [LARGE SCALE GENOMIC DNA]</scope>
    <source>
        <strain evidence="8">cv. CDC Frontier</strain>
    </source>
</reference>
<name>A0A1S2YIQ7_CICAR</name>
<accession>A0A1S2YIQ7</accession>
<comment type="subcellular location">
    <subcellularLocation>
        <location evidence="1">Nucleus</location>
    </subcellularLocation>
</comment>
<dbReference type="Proteomes" id="UP000087171">
    <property type="component" value="Chromosome Ca6"/>
</dbReference>
<evidence type="ECO:0000256" key="2">
    <source>
        <dbReference type="ARBA" id="ARBA00023015"/>
    </source>
</evidence>
<dbReference type="Gene3D" id="2.40.330.10">
    <property type="entry name" value="DNA-binding pseudobarrel domain"/>
    <property type="match status" value="1"/>
</dbReference>
<dbReference type="eggNOG" id="ENOG502S2IE">
    <property type="taxonomic scope" value="Eukaryota"/>
</dbReference>
<sequence>MDSFFTNSSSSSSSTTSNPIPSLFQSSNSSISQPNMSHSQMNAHISDNTAFPTPYSSYNYNPSMNHPQYQGYPYLIPNTPEVQAQREEDRKKMEAYRCKIAREQRKQLLQKRRSTPSKASEGTRQPIYIQVREPIVPNVFFTPDGKRLEEILTKKLKNSDVTSLGRIILPKREAEEKLPALSREGMELVLNDVYSELEWKVKFKFWINGKTRMYVLENTGNLVKHYKLHAGDFVTLYEDEFKNMYMSIHKDPKHEELELIPCAEHAKDKEPNPLSCRETDKTTSIRAQTILENDVGNGDGDDDDDQQQTRLNEVYESLQNIFDVCYPE</sequence>
<dbReference type="CDD" id="cd10017">
    <property type="entry name" value="B3_DNA"/>
    <property type="match status" value="1"/>
</dbReference>
<feature type="domain" description="TF-B3" evidence="7">
    <location>
        <begin position="152"/>
        <end position="252"/>
    </location>
</feature>